<evidence type="ECO:0000313" key="1">
    <source>
        <dbReference type="EMBL" id="MBE1589482.1"/>
    </source>
</evidence>
<proteinExistence type="predicted"/>
<comment type="caution">
    <text evidence="1">The sequence shown here is derived from an EMBL/GenBank/DDBJ whole genome shotgun (WGS) entry which is preliminary data.</text>
</comment>
<name>A0ABR9MAF8_9ACTN</name>
<organism evidence="1 2">
    <name type="scientific">Nonomuraea angiospora</name>
    <dbReference type="NCBI Taxonomy" id="46172"/>
    <lineage>
        <taxon>Bacteria</taxon>
        <taxon>Bacillati</taxon>
        <taxon>Actinomycetota</taxon>
        <taxon>Actinomycetes</taxon>
        <taxon>Streptosporangiales</taxon>
        <taxon>Streptosporangiaceae</taxon>
        <taxon>Nonomuraea</taxon>
    </lineage>
</organism>
<keyword evidence="2" id="KW-1185">Reference proteome</keyword>
<reference evidence="1 2" key="1">
    <citation type="submission" date="2020-10" db="EMBL/GenBank/DDBJ databases">
        <title>Sequencing the genomes of 1000 actinobacteria strains.</title>
        <authorList>
            <person name="Klenk H.-P."/>
        </authorList>
    </citation>
    <scope>NUCLEOTIDE SEQUENCE [LARGE SCALE GENOMIC DNA]</scope>
    <source>
        <strain evidence="1 2">DSM 43173</strain>
    </source>
</reference>
<dbReference type="Proteomes" id="UP000633509">
    <property type="component" value="Unassembled WGS sequence"/>
</dbReference>
<dbReference type="RefSeq" id="WP_192789503.1">
    <property type="nucleotide sequence ID" value="NZ_JADBEK010000001.1"/>
</dbReference>
<accession>A0ABR9MAF8</accession>
<protein>
    <submittedName>
        <fullName evidence="1">Uncharacterized protein</fullName>
    </submittedName>
</protein>
<gene>
    <name evidence="1" type="ORF">H4W80_007740</name>
</gene>
<dbReference type="EMBL" id="JADBEK010000001">
    <property type="protein sequence ID" value="MBE1589482.1"/>
    <property type="molecule type" value="Genomic_DNA"/>
</dbReference>
<sequence>MIAALSGLAAVVLPWTTGTGGPTGALEQLGYALDLPVMIWYGVLGWRYLRTPQGFRPAR</sequence>
<evidence type="ECO:0000313" key="2">
    <source>
        <dbReference type="Proteomes" id="UP000633509"/>
    </source>
</evidence>